<feature type="domain" description="DUF4440" evidence="2">
    <location>
        <begin position="47"/>
        <end position="162"/>
    </location>
</feature>
<evidence type="ECO:0000313" key="3">
    <source>
        <dbReference type="EMBL" id="KAA2228618.1"/>
    </source>
</evidence>
<feature type="signal peptide" evidence="1">
    <location>
        <begin position="1"/>
        <end position="29"/>
    </location>
</feature>
<evidence type="ECO:0000313" key="6">
    <source>
        <dbReference type="Proteomes" id="UP000325296"/>
    </source>
</evidence>
<keyword evidence="5" id="KW-1185">Reference proteome</keyword>
<dbReference type="EMBL" id="LT629800">
    <property type="protein sequence ID" value="SDU85977.1"/>
    <property type="molecule type" value="Genomic_DNA"/>
</dbReference>
<keyword evidence="1" id="KW-0732">Signal</keyword>
<evidence type="ECO:0000259" key="2">
    <source>
        <dbReference type="Pfam" id="PF14534"/>
    </source>
</evidence>
<dbReference type="InterPro" id="IPR027843">
    <property type="entry name" value="DUF4440"/>
</dbReference>
<dbReference type="EMBL" id="VUOL01000010">
    <property type="protein sequence ID" value="KAA2228618.1"/>
    <property type="molecule type" value="Genomic_DNA"/>
</dbReference>
<gene>
    <name evidence="3" type="ORF">F1720_18575</name>
    <name evidence="4" type="ORF">SAMN04490181_0644</name>
</gene>
<dbReference type="SUPFAM" id="SSF54427">
    <property type="entry name" value="NTF2-like"/>
    <property type="match status" value="1"/>
</dbReference>
<dbReference type="Proteomes" id="UP000199620">
    <property type="component" value="Chromosome I"/>
</dbReference>
<reference evidence="4 5" key="1">
    <citation type="submission" date="2016-10" db="EMBL/GenBank/DDBJ databases">
        <authorList>
            <person name="Varghese N."/>
            <person name="Submissions S."/>
        </authorList>
    </citation>
    <scope>NUCLEOTIDE SEQUENCE [LARGE SCALE GENOMIC DNA]</scope>
    <source>
        <strain evidence="4 5">BS2771</strain>
    </source>
</reference>
<evidence type="ECO:0000313" key="5">
    <source>
        <dbReference type="Proteomes" id="UP000199620"/>
    </source>
</evidence>
<proteinExistence type="predicted"/>
<dbReference type="NCBIfam" id="TIGR02246">
    <property type="entry name" value="SgcJ/EcaC family oxidoreductase"/>
    <property type="match status" value="1"/>
</dbReference>
<dbReference type="Gene3D" id="3.10.450.50">
    <property type="match status" value="1"/>
</dbReference>
<name>A0A5B2UPZ7_9PSED</name>
<reference evidence="3 6" key="2">
    <citation type="submission" date="2019-09" db="EMBL/GenBank/DDBJ databases">
        <title>Draft genome sequence of Pseudomonas brenneri CCUG 51514(T).</title>
        <authorList>
            <person name="Tunovic T."/>
            <person name="Pineiro-Iglesias B."/>
            <person name="Unosson C."/>
            <person name="Inganas E."/>
            <person name="Ohlen M."/>
            <person name="Cardew S."/>
            <person name="Jensie-Markopoulos S."/>
            <person name="Salva-Serra F."/>
            <person name="Jaen-Luchoro D."/>
            <person name="Svensson-Stadler L."/>
            <person name="Chun J."/>
            <person name="Moore E."/>
        </authorList>
    </citation>
    <scope>NUCLEOTIDE SEQUENCE [LARGE SCALE GENOMIC DNA]</scope>
    <source>
        <strain evidence="3 6">CCUG 51514</strain>
    </source>
</reference>
<dbReference type="RefSeq" id="WP_139115698.1">
    <property type="nucleotide sequence ID" value="NZ_BMNU01000006.1"/>
</dbReference>
<dbReference type="OrthoDB" id="122531at2"/>
<dbReference type="Proteomes" id="UP000325296">
    <property type="component" value="Unassembled WGS sequence"/>
</dbReference>
<sequence>MLRILALKNTRLWILVVALSGAPISMVSADSSRADNRTEVNAAQQAITQLIDQFVASWNLHDAKKLSELFAVDGDFIGITGSKWDNPAKIYQVHSELFKGRYDKSVYAISGVPQINLVSPDVAIVHWRWSIKDVRDDSGKVMPPYSGIFTWVLVRSNSNWKVRSAQNNTITQP</sequence>
<dbReference type="InterPro" id="IPR011944">
    <property type="entry name" value="Steroid_delta5-4_isomerase"/>
</dbReference>
<protein>
    <submittedName>
        <fullName evidence="3">SgcJ/EcaC family oxidoreductase</fullName>
    </submittedName>
</protein>
<feature type="chain" id="PRO_5022822389" evidence="1">
    <location>
        <begin position="30"/>
        <end position="173"/>
    </location>
</feature>
<dbReference type="AlphaFoldDB" id="A0A5B2UPZ7"/>
<organism evidence="3 6">
    <name type="scientific">Pseudomonas brenneri</name>
    <dbReference type="NCBI Taxonomy" id="129817"/>
    <lineage>
        <taxon>Bacteria</taxon>
        <taxon>Pseudomonadati</taxon>
        <taxon>Pseudomonadota</taxon>
        <taxon>Gammaproteobacteria</taxon>
        <taxon>Pseudomonadales</taxon>
        <taxon>Pseudomonadaceae</taxon>
        <taxon>Pseudomonas</taxon>
    </lineage>
</organism>
<dbReference type="InterPro" id="IPR032710">
    <property type="entry name" value="NTF2-like_dom_sf"/>
</dbReference>
<dbReference type="Pfam" id="PF14534">
    <property type="entry name" value="DUF4440"/>
    <property type="match status" value="1"/>
</dbReference>
<evidence type="ECO:0000313" key="4">
    <source>
        <dbReference type="EMBL" id="SDU85977.1"/>
    </source>
</evidence>
<accession>A0A5B2UPZ7</accession>
<evidence type="ECO:0000256" key="1">
    <source>
        <dbReference type="SAM" id="SignalP"/>
    </source>
</evidence>